<evidence type="ECO:0000313" key="2">
    <source>
        <dbReference type="Proteomes" id="UP000469452"/>
    </source>
</evidence>
<sequence>YYATSTDANPDEYVTQDRDSILVDMPSSAPPLMDAPSDPTALTVSRFLDHDIDMFLQPMENQPTAAPTIPAAPLVTHFEPTRVLFVINFQHIY</sequence>
<reference evidence="1 2" key="1">
    <citation type="submission" date="2019-06" db="EMBL/GenBank/DDBJ databases">
        <title>Genomics analysis of Aphanomyces spp. identifies a new class of oomycete effector associated with host adaptation.</title>
        <authorList>
            <person name="Gaulin E."/>
        </authorList>
    </citation>
    <scope>NUCLEOTIDE SEQUENCE [LARGE SCALE GENOMIC DNA]</scope>
    <source>
        <strain evidence="1 2">E</strain>
    </source>
</reference>
<dbReference type="EMBL" id="VJMI01013679">
    <property type="protein sequence ID" value="KAF0747152.1"/>
    <property type="molecule type" value="Genomic_DNA"/>
</dbReference>
<feature type="non-terminal residue" evidence="1">
    <location>
        <position position="1"/>
    </location>
</feature>
<evidence type="ECO:0000313" key="1">
    <source>
        <dbReference type="EMBL" id="KAF0747152.1"/>
    </source>
</evidence>
<proteinExistence type="predicted"/>
<comment type="caution">
    <text evidence="1">The sequence shown here is derived from an EMBL/GenBank/DDBJ whole genome shotgun (WGS) entry which is preliminary data.</text>
</comment>
<dbReference type="AlphaFoldDB" id="A0A6A5ADA5"/>
<organism evidence="1 2">
    <name type="scientific">Aphanomyces astaci</name>
    <name type="common">Crayfish plague agent</name>
    <dbReference type="NCBI Taxonomy" id="112090"/>
    <lineage>
        <taxon>Eukaryota</taxon>
        <taxon>Sar</taxon>
        <taxon>Stramenopiles</taxon>
        <taxon>Oomycota</taxon>
        <taxon>Saprolegniomycetes</taxon>
        <taxon>Saprolegniales</taxon>
        <taxon>Verrucalvaceae</taxon>
        <taxon>Aphanomyces</taxon>
    </lineage>
</organism>
<accession>A0A6A5ADA5</accession>
<dbReference type="Proteomes" id="UP000469452">
    <property type="component" value="Unassembled WGS sequence"/>
</dbReference>
<gene>
    <name evidence="1" type="ORF">AaE_007841</name>
</gene>
<protein>
    <submittedName>
        <fullName evidence="1">Uncharacterized protein</fullName>
    </submittedName>
</protein>
<dbReference type="VEuPathDB" id="FungiDB:H257_16617"/>
<name>A0A6A5ADA5_APHAT</name>